<sequence>MLGYEPLMEADEACCDKSAAVLRDEQWMVWLGDSDANTICEKRINQQHSRDVTDPASDGGHLAANVAPLGDHRCPSLRYLVNVRGLRGPGGEGEDGSL</sequence>
<keyword evidence="2" id="KW-1185">Reference proteome</keyword>
<gene>
    <name evidence="1" type="ORF">BBBOND_0311140</name>
</gene>
<name>A0A061D938_BABBI</name>
<dbReference type="AlphaFoldDB" id="A0A061D938"/>
<protein>
    <submittedName>
        <fullName evidence="1">Uncharacterized protein</fullName>
    </submittedName>
</protein>
<organism evidence="1 2">
    <name type="scientific">Babesia bigemina</name>
    <dbReference type="NCBI Taxonomy" id="5866"/>
    <lineage>
        <taxon>Eukaryota</taxon>
        <taxon>Sar</taxon>
        <taxon>Alveolata</taxon>
        <taxon>Apicomplexa</taxon>
        <taxon>Aconoidasida</taxon>
        <taxon>Piroplasmida</taxon>
        <taxon>Babesiidae</taxon>
        <taxon>Babesia</taxon>
    </lineage>
</organism>
<dbReference type="KEGG" id="bbig:BBBOND_0311140"/>
<dbReference type="GeneID" id="24565752"/>
<dbReference type="VEuPathDB" id="PiroplasmaDB:BBBOND_0311140"/>
<evidence type="ECO:0000313" key="1">
    <source>
        <dbReference type="EMBL" id="CDR97211.1"/>
    </source>
</evidence>
<dbReference type="EMBL" id="LK391709">
    <property type="protein sequence ID" value="CDR97211.1"/>
    <property type="molecule type" value="Genomic_DNA"/>
</dbReference>
<accession>A0A061D938</accession>
<dbReference type="RefSeq" id="XP_012769397.1">
    <property type="nucleotide sequence ID" value="XM_012913943.1"/>
</dbReference>
<proteinExistence type="predicted"/>
<reference evidence="2" key="1">
    <citation type="journal article" date="2014" name="Nucleic Acids Res.">
        <title>The evolutionary dynamics of variant antigen genes in Babesia reveal a history of genomic innovation underlying host-parasite interaction.</title>
        <authorList>
            <person name="Jackson A.P."/>
            <person name="Otto T.D."/>
            <person name="Darby A."/>
            <person name="Ramaprasad A."/>
            <person name="Xia D."/>
            <person name="Echaide I.E."/>
            <person name="Farber M."/>
            <person name="Gahlot S."/>
            <person name="Gamble J."/>
            <person name="Gupta D."/>
            <person name="Gupta Y."/>
            <person name="Jackson L."/>
            <person name="Malandrin L."/>
            <person name="Malas T.B."/>
            <person name="Moussa E."/>
            <person name="Nair M."/>
            <person name="Reid A.J."/>
            <person name="Sanders M."/>
            <person name="Sharma J."/>
            <person name="Tracey A."/>
            <person name="Quail M.A."/>
            <person name="Weir W."/>
            <person name="Wastling J.M."/>
            <person name="Hall N."/>
            <person name="Willadsen P."/>
            <person name="Lingelbach K."/>
            <person name="Shiels B."/>
            <person name="Tait A."/>
            <person name="Berriman M."/>
            <person name="Allred D.R."/>
            <person name="Pain A."/>
        </authorList>
    </citation>
    <scope>NUCLEOTIDE SEQUENCE [LARGE SCALE GENOMIC DNA]</scope>
    <source>
        <strain evidence="2">Bond</strain>
    </source>
</reference>
<evidence type="ECO:0000313" key="2">
    <source>
        <dbReference type="Proteomes" id="UP000033188"/>
    </source>
</evidence>
<dbReference type="Proteomes" id="UP000033188">
    <property type="component" value="Chromosome 3"/>
</dbReference>